<dbReference type="InterPro" id="IPR050559">
    <property type="entry name" value="P-Pant_transferase_sf"/>
</dbReference>
<dbReference type="PANTHER" id="PTHR12215:SF10">
    <property type="entry name" value="L-AMINOADIPATE-SEMIALDEHYDE DEHYDROGENASE-PHOSPHOPANTETHEINYL TRANSFERASE"/>
    <property type="match status" value="1"/>
</dbReference>
<gene>
    <name evidence="4" type="ORF">F0M18_11740</name>
</gene>
<comment type="similarity">
    <text evidence="1">Belongs to the P-Pant transferase superfamily. Gsp/Sfp/HetI/AcpT family.</text>
</comment>
<dbReference type="Gene3D" id="3.90.470.20">
    <property type="entry name" value="4'-phosphopantetheinyl transferase domain"/>
    <property type="match status" value="2"/>
</dbReference>
<dbReference type="SUPFAM" id="SSF56214">
    <property type="entry name" value="4'-phosphopantetheinyl transferase"/>
    <property type="match status" value="1"/>
</dbReference>
<reference evidence="4 5" key="1">
    <citation type="submission" date="2019-09" db="EMBL/GenBank/DDBJ databases">
        <authorList>
            <person name="Chen X.-Y."/>
        </authorList>
    </citation>
    <scope>NUCLEOTIDE SEQUENCE [LARGE SCALE GENOMIC DNA]</scope>
    <source>
        <strain evidence="4 5">NY5</strain>
    </source>
</reference>
<sequence>MFDGLAVFSRHCAGRCRAEASHAGRRLLEDALAALQVRPTFLDFDAPFRPLADQLRAGTGLHLSISHSRGTVALALASGPVGIDVEVLDQDRNWSGIADQFFSDAEAIALRQIEPGARRRHFLQSWVMKEAYLKTFHGSVFGDLNRAVLTRGELLVTNMPGCIDRPPIAHLCETSEHVYGLIGCVPTPGLIKTSLGHTLSWRTLPVTFLPP</sequence>
<dbReference type="Pfam" id="PF01648">
    <property type="entry name" value="ACPS"/>
    <property type="match status" value="1"/>
</dbReference>
<dbReference type="GO" id="GO:0008897">
    <property type="term" value="F:holo-[acyl-carrier-protein] synthase activity"/>
    <property type="evidence" value="ECO:0007669"/>
    <property type="project" value="InterPro"/>
</dbReference>
<name>A0A5B0WTS4_9GAMM</name>
<evidence type="ECO:0000256" key="2">
    <source>
        <dbReference type="ARBA" id="ARBA00022679"/>
    </source>
</evidence>
<protein>
    <submittedName>
        <fullName evidence="4">4'-phosphopantetheinyl transferase superfamily protein</fullName>
    </submittedName>
</protein>
<evidence type="ECO:0000259" key="3">
    <source>
        <dbReference type="Pfam" id="PF01648"/>
    </source>
</evidence>
<keyword evidence="5" id="KW-1185">Reference proteome</keyword>
<dbReference type="AlphaFoldDB" id="A0A5B0WTS4"/>
<dbReference type="PANTHER" id="PTHR12215">
    <property type="entry name" value="PHOSPHOPANTETHEINE TRANSFERASE"/>
    <property type="match status" value="1"/>
</dbReference>
<dbReference type="Proteomes" id="UP000323708">
    <property type="component" value="Unassembled WGS sequence"/>
</dbReference>
<dbReference type="InterPro" id="IPR037143">
    <property type="entry name" value="4-PPantetheinyl_Trfase_dom_sf"/>
</dbReference>
<dbReference type="GO" id="GO:0005829">
    <property type="term" value="C:cytosol"/>
    <property type="evidence" value="ECO:0007669"/>
    <property type="project" value="TreeGrafter"/>
</dbReference>
<dbReference type="InterPro" id="IPR008278">
    <property type="entry name" value="4-PPantetheinyl_Trfase_dom"/>
</dbReference>
<evidence type="ECO:0000313" key="5">
    <source>
        <dbReference type="Proteomes" id="UP000323708"/>
    </source>
</evidence>
<organism evidence="4 5">
    <name type="scientific">Pseudohalioglobus sediminis</name>
    <dbReference type="NCBI Taxonomy" id="2606449"/>
    <lineage>
        <taxon>Bacteria</taxon>
        <taxon>Pseudomonadati</taxon>
        <taxon>Pseudomonadota</taxon>
        <taxon>Gammaproteobacteria</taxon>
        <taxon>Cellvibrionales</taxon>
        <taxon>Halieaceae</taxon>
        <taxon>Pseudohalioglobus</taxon>
    </lineage>
</organism>
<dbReference type="GO" id="GO:0000287">
    <property type="term" value="F:magnesium ion binding"/>
    <property type="evidence" value="ECO:0007669"/>
    <property type="project" value="InterPro"/>
</dbReference>
<dbReference type="RefSeq" id="WP_149611636.1">
    <property type="nucleotide sequence ID" value="NZ_VTUX01000005.1"/>
</dbReference>
<proteinExistence type="inferred from homology"/>
<dbReference type="GO" id="GO:0019878">
    <property type="term" value="P:lysine biosynthetic process via aminoadipic acid"/>
    <property type="evidence" value="ECO:0007669"/>
    <property type="project" value="TreeGrafter"/>
</dbReference>
<comment type="caution">
    <text evidence="4">The sequence shown here is derived from an EMBL/GenBank/DDBJ whole genome shotgun (WGS) entry which is preliminary data.</text>
</comment>
<evidence type="ECO:0000256" key="1">
    <source>
        <dbReference type="ARBA" id="ARBA00010990"/>
    </source>
</evidence>
<dbReference type="EMBL" id="VTUX01000005">
    <property type="protein sequence ID" value="KAA1190480.1"/>
    <property type="molecule type" value="Genomic_DNA"/>
</dbReference>
<accession>A0A5B0WTS4</accession>
<evidence type="ECO:0000313" key="4">
    <source>
        <dbReference type="EMBL" id="KAA1190480.1"/>
    </source>
</evidence>
<keyword evidence="2 4" id="KW-0808">Transferase</keyword>
<feature type="domain" description="4'-phosphopantetheinyl transferase" evidence="3">
    <location>
        <begin position="80"/>
        <end position="148"/>
    </location>
</feature>